<comment type="caution">
    <text evidence="2">The sequence shown here is derived from an EMBL/GenBank/DDBJ whole genome shotgun (WGS) entry which is preliminary data.</text>
</comment>
<evidence type="ECO:0000259" key="1">
    <source>
        <dbReference type="Pfam" id="PF05050"/>
    </source>
</evidence>
<dbReference type="Gene3D" id="3.40.50.150">
    <property type="entry name" value="Vaccinia Virus protein VP39"/>
    <property type="match status" value="1"/>
</dbReference>
<dbReference type="Proteomes" id="UP000604475">
    <property type="component" value="Unassembled WGS sequence"/>
</dbReference>
<dbReference type="Pfam" id="PF05050">
    <property type="entry name" value="Methyltransf_21"/>
    <property type="match status" value="1"/>
</dbReference>
<accession>A0A937RVH2</accession>
<feature type="domain" description="Methyltransferase FkbM" evidence="1">
    <location>
        <begin position="62"/>
        <end position="237"/>
    </location>
</feature>
<sequence length="250" mass="27769">MSKANPRWVARNVVRRVPAANARMPLKAWASLWGGAGGPGIDAISLVKRIADQAGHPLTVVQIGANDGEMGDPLHEVIVDYGWRGVLVEPMPHLFAALRTSYRDAPGIVCERAAIGDRDGTATMYTAAWRPGDPLWAIGLSSLRREIIEDAAQLIPDIIDRIEEVEVPVMRLETLLTKHGINHIDLLQIDAEGFDFEILKQIDFSRTWAPWHLIYEARHLGESLAEAHRMLEAAGYTLFPAGDDDYAYRF</sequence>
<dbReference type="GO" id="GO:0008171">
    <property type="term" value="F:O-methyltransferase activity"/>
    <property type="evidence" value="ECO:0007669"/>
    <property type="project" value="TreeGrafter"/>
</dbReference>
<dbReference type="PANTHER" id="PTHR36973:SF4">
    <property type="entry name" value="NODULATION PROTEIN"/>
    <property type="match status" value="1"/>
</dbReference>
<dbReference type="GO" id="GO:0032259">
    <property type="term" value="P:methylation"/>
    <property type="evidence" value="ECO:0007669"/>
    <property type="project" value="UniProtKB-KW"/>
</dbReference>
<dbReference type="AlphaFoldDB" id="A0A937RVH2"/>
<gene>
    <name evidence="2" type="ORF">I7412_41785</name>
</gene>
<proteinExistence type="predicted"/>
<keyword evidence="3" id="KW-1185">Reference proteome</keyword>
<keyword evidence="2" id="KW-0808">Transferase</keyword>
<protein>
    <submittedName>
        <fullName evidence="2">FkbM family methyltransferase</fullName>
    </submittedName>
</protein>
<dbReference type="RefSeq" id="WP_203008163.1">
    <property type="nucleotide sequence ID" value="NZ_JADWYU010000245.1"/>
</dbReference>
<dbReference type="NCBIfam" id="TIGR01444">
    <property type="entry name" value="fkbM_fam"/>
    <property type="match status" value="1"/>
</dbReference>
<dbReference type="EMBL" id="JAEACQ010000388">
    <property type="protein sequence ID" value="MBL7633578.1"/>
    <property type="molecule type" value="Genomic_DNA"/>
</dbReference>
<dbReference type="InterPro" id="IPR006342">
    <property type="entry name" value="FkbM_mtfrase"/>
</dbReference>
<keyword evidence="2" id="KW-0489">Methyltransferase</keyword>
<name>A0A937RVH2_9ACTN</name>
<dbReference type="PANTHER" id="PTHR36973">
    <property type="entry name" value="SLL1456 PROTEIN-RELATED"/>
    <property type="match status" value="1"/>
</dbReference>
<dbReference type="InterPro" id="IPR029063">
    <property type="entry name" value="SAM-dependent_MTases_sf"/>
</dbReference>
<organism evidence="2 3">
    <name type="scientific">Frankia nepalensis</name>
    <dbReference type="NCBI Taxonomy" id="1836974"/>
    <lineage>
        <taxon>Bacteria</taxon>
        <taxon>Bacillati</taxon>
        <taxon>Actinomycetota</taxon>
        <taxon>Actinomycetes</taxon>
        <taxon>Frankiales</taxon>
        <taxon>Frankiaceae</taxon>
        <taxon>Frankia</taxon>
    </lineage>
</organism>
<reference evidence="2" key="1">
    <citation type="submission" date="2020-12" db="EMBL/GenBank/DDBJ databases">
        <title>Genomic characterization of non-nitrogen-fixing Frankia strains.</title>
        <authorList>
            <person name="Carlos-Shanley C."/>
            <person name="Guerra T."/>
            <person name="Hahn D."/>
        </authorList>
    </citation>
    <scope>NUCLEOTIDE SEQUENCE</scope>
    <source>
        <strain evidence="2">CN6</strain>
    </source>
</reference>
<dbReference type="SUPFAM" id="SSF53335">
    <property type="entry name" value="S-adenosyl-L-methionine-dependent methyltransferases"/>
    <property type="match status" value="1"/>
</dbReference>
<dbReference type="InterPro" id="IPR053188">
    <property type="entry name" value="FkbM_Methyltransferase"/>
</dbReference>
<evidence type="ECO:0000313" key="3">
    <source>
        <dbReference type="Proteomes" id="UP000604475"/>
    </source>
</evidence>
<evidence type="ECO:0000313" key="2">
    <source>
        <dbReference type="EMBL" id="MBL7633578.1"/>
    </source>
</evidence>